<keyword evidence="2" id="KW-1185">Reference proteome</keyword>
<proteinExistence type="predicted"/>
<sequence length="44" mass="4778">MRFAGGGFSDVKISEASRECSCSATWGGRSVKIITRVFSFSFIV</sequence>
<dbReference type="EMBL" id="CM002870">
    <property type="protein sequence ID" value="KFK40891.1"/>
    <property type="molecule type" value="Genomic_DNA"/>
</dbReference>
<dbReference type="AlphaFoldDB" id="A0A087HFI9"/>
<gene>
    <name evidence="1" type="ordered locus">AALP_Aa2g056300</name>
</gene>
<dbReference type="Proteomes" id="UP000029120">
    <property type="component" value="Chromosome 2"/>
</dbReference>
<evidence type="ECO:0000313" key="1">
    <source>
        <dbReference type="EMBL" id="KFK40891.1"/>
    </source>
</evidence>
<organism evidence="1 2">
    <name type="scientific">Arabis alpina</name>
    <name type="common">Alpine rock-cress</name>
    <dbReference type="NCBI Taxonomy" id="50452"/>
    <lineage>
        <taxon>Eukaryota</taxon>
        <taxon>Viridiplantae</taxon>
        <taxon>Streptophyta</taxon>
        <taxon>Embryophyta</taxon>
        <taxon>Tracheophyta</taxon>
        <taxon>Spermatophyta</taxon>
        <taxon>Magnoliopsida</taxon>
        <taxon>eudicotyledons</taxon>
        <taxon>Gunneridae</taxon>
        <taxon>Pentapetalae</taxon>
        <taxon>rosids</taxon>
        <taxon>malvids</taxon>
        <taxon>Brassicales</taxon>
        <taxon>Brassicaceae</taxon>
        <taxon>Arabideae</taxon>
        <taxon>Arabis</taxon>
    </lineage>
</organism>
<reference evidence="2" key="1">
    <citation type="journal article" date="2015" name="Nat. Plants">
        <title>Genome expansion of Arabis alpina linked with retrotransposition and reduced symmetric DNA methylation.</title>
        <authorList>
            <person name="Willing E.M."/>
            <person name="Rawat V."/>
            <person name="Mandakova T."/>
            <person name="Maumus F."/>
            <person name="James G.V."/>
            <person name="Nordstroem K.J."/>
            <person name="Becker C."/>
            <person name="Warthmann N."/>
            <person name="Chica C."/>
            <person name="Szarzynska B."/>
            <person name="Zytnicki M."/>
            <person name="Albani M.C."/>
            <person name="Kiefer C."/>
            <person name="Bergonzi S."/>
            <person name="Castaings L."/>
            <person name="Mateos J.L."/>
            <person name="Berns M.C."/>
            <person name="Bujdoso N."/>
            <person name="Piofczyk T."/>
            <person name="de Lorenzo L."/>
            <person name="Barrero-Sicilia C."/>
            <person name="Mateos I."/>
            <person name="Piednoel M."/>
            <person name="Hagmann J."/>
            <person name="Chen-Min-Tao R."/>
            <person name="Iglesias-Fernandez R."/>
            <person name="Schuster S.C."/>
            <person name="Alonso-Blanco C."/>
            <person name="Roudier F."/>
            <person name="Carbonero P."/>
            <person name="Paz-Ares J."/>
            <person name="Davis S.J."/>
            <person name="Pecinka A."/>
            <person name="Quesneville H."/>
            <person name="Colot V."/>
            <person name="Lysak M.A."/>
            <person name="Weigel D."/>
            <person name="Coupland G."/>
            <person name="Schneeberger K."/>
        </authorList>
    </citation>
    <scope>NUCLEOTIDE SEQUENCE [LARGE SCALE GENOMIC DNA]</scope>
    <source>
        <strain evidence="2">cv. Pajares</strain>
    </source>
</reference>
<dbReference type="Gramene" id="KFK40891">
    <property type="protein sequence ID" value="KFK40891"/>
    <property type="gene ID" value="AALP_AA2G056300"/>
</dbReference>
<protein>
    <submittedName>
        <fullName evidence="1">Uncharacterized protein</fullName>
    </submittedName>
</protein>
<name>A0A087HFI9_ARAAL</name>
<evidence type="ECO:0000313" key="2">
    <source>
        <dbReference type="Proteomes" id="UP000029120"/>
    </source>
</evidence>
<accession>A0A087HFI9</accession>